<dbReference type="GO" id="GO:0016272">
    <property type="term" value="C:prefoldin complex"/>
    <property type="evidence" value="ECO:0007669"/>
    <property type="project" value="InterPro"/>
</dbReference>
<evidence type="ECO:0000313" key="3">
    <source>
        <dbReference type="Proteomes" id="UP000036987"/>
    </source>
</evidence>
<dbReference type="SUPFAM" id="SSF46579">
    <property type="entry name" value="Prefoldin"/>
    <property type="match status" value="1"/>
</dbReference>
<comment type="similarity">
    <text evidence="1">Belongs to the prefoldin subunit beta family.</text>
</comment>
<organism evidence="2 3">
    <name type="scientific">Zostera marina</name>
    <name type="common">Eelgrass</name>
    <dbReference type="NCBI Taxonomy" id="29655"/>
    <lineage>
        <taxon>Eukaryota</taxon>
        <taxon>Viridiplantae</taxon>
        <taxon>Streptophyta</taxon>
        <taxon>Embryophyta</taxon>
        <taxon>Tracheophyta</taxon>
        <taxon>Spermatophyta</taxon>
        <taxon>Magnoliopsida</taxon>
        <taxon>Liliopsida</taxon>
        <taxon>Zosteraceae</taxon>
        <taxon>Zostera</taxon>
    </lineage>
</organism>
<dbReference type="Pfam" id="PF01920">
    <property type="entry name" value="Prefoldin_2"/>
    <property type="match status" value="1"/>
</dbReference>
<dbReference type="Gene3D" id="1.10.287.370">
    <property type="match status" value="1"/>
</dbReference>
<name>A0A0K9P8G0_ZOSMR</name>
<dbReference type="GO" id="GO:0051082">
    <property type="term" value="F:unfolded protein binding"/>
    <property type="evidence" value="ECO:0007669"/>
    <property type="project" value="InterPro"/>
</dbReference>
<dbReference type="OMA" id="NGNIFFC"/>
<proteinExistence type="inferred from homology"/>
<dbReference type="GO" id="GO:0009409">
    <property type="term" value="P:response to cold"/>
    <property type="evidence" value="ECO:0007669"/>
    <property type="project" value="UniProtKB-ARBA"/>
</dbReference>
<dbReference type="AlphaFoldDB" id="A0A0K9P8G0"/>
<gene>
    <name evidence="2" type="ORF">ZOSMA_328G00050</name>
</gene>
<reference evidence="3" key="1">
    <citation type="journal article" date="2016" name="Nature">
        <title>The genome of the seagrass Zostera marina reveals angiosperm adaptation to the sea.</title>
        <authorList>
            <person name="Olsen J.L."/>
            <person name="Rouze P."/>
            <person name="Verhelst B."/>
            <person name="Lin Y.-C."/>
            <person name="Bayer T."/>
            <person name="Collen J."/>
            <person name="Dattolo E."/>
            <person name="De Paoli E."/>
            <person name="Dittami S."/>
            <person name="Maumus F."/>
            <person name="Michel G."/>
            <person name="Kersting A."/>
            <person name="Lauritano C."/>
            <person name="Lohaus R."/>
            <person name="Toepel M."/>
            <person name="Tonon T."/>
            <person name="Vanneste K."/>
            <person name="Amirebrahimi M."/>
            <person name="Brakel J."/>
            <person name="Bostroem C."/>
            <person name="Chovatia M."/>
            <person name="Grimwood J."/>
            <person name="Jenkins J.W."/>
            <person name="Jueterbock A."/>
            <person name="Mraz A."/>
            <person name="Stam W.T."/>
            <person name="Tice H."/>
            <person name="Bornberg-Bauer E."/>
            <person name="Green P.J."/>
            <person name="Pearson G.A."/>
            <person name="Procaccini G."/>
            <person name="Duarte C.M."/>
            <person name="Schmutz J."/>
            <person name="Reusch T.B.H."/>
            <person name="Van de Peer Y."/>
        </authorList>
    </citation>
    <scope>NUCLEOTIDE SEQUENCE [LARGE SCALE GENOMIC DNA]</scope>
    <source>
        <strain evidence="3">cv. Finnish</strain>
    </source>
</reference>
<accession>A0A0K9P8G0</accession>
<dbReference type="InterPro" id="IPR009053">
    <property type="entry name" value="Prefoldin"/>
</dbReference>
<dbReference type="Proteomes" id="UP000036987">
    <property type="component" value="Unassembled WGS sequence"/>
</dbReference>
<dbReference type="EMBL" id="LFYR01001051">
    <property type="protein sequence ID" value="KMZ65328.1"/>
    <property type="molecule type" value="Genomic_DNA"/>
</dbReference>
<dbReference type="OrthoDB" id="1894836at2759"/>
<dbReference type="STRING" id="29655.A0A0K9P8G0"/>
<evidence type="ECO:0000256" key="1">
    <source>
        <dbReference type="ARBA" id="ARBA00008045"/>
    </source>
</evidence>
<evidence type="ECO:0000313" key="2">
    <source>
        <dbReference type="EMBL" id="KMZ65328.1"/>
    </source>
</evidence>
<protein>
    <submittedName>
        <fullName evidence="2">Uncharacterized protein</fullName>
    </submittedName>
</protein>
<dbReference type="GO" id="GO:0006457">
    <property type="term" value="P:protein folding"/>
    <property type="evidence" value="ECO:0007669"/>
    <property type="project" value="InterPro"/>
</dbReference>
<comment type="caution">
    <text evidence="2">The sequence shown here is derived from an EMBL/GenBank/DDBJ whole genome shotgun (WGS) entry which is preliminary data.</text>
</comment>
<keyword evidence="3" id="KW-1185">Reference proteome</keyword>
<dbReference type="InterPro" id="IPR002777">
    <property type="entry name" value="PFD_beta-like"/>
</dbReference>
<sequence>MDESKQELNRKIRTHEVAIEEFKSLSSSRVVYQKTANIFFRKDIKTAMGSEEEKLDSAKTQLHKLDLFNA</sequence>